<feature type="region of interest" description="Disordered" evidence="1">
    <location>
        <begin position="90"/>
        <end position="110"/>
    </location>
</feature>
<evidence type="ECO:0000256" key="1">
    <source>
        <dbReference type="SAM" id="MobiDB-lite"/>
    </source>
</evidence>
<organism evidence="2 3">
    <name type="scientific">Glossina pallidipes</name>
    <name type="common">Tsetse fly</name>
    <dbReference type="NCBI Taxonomy" id="7398"/>
    <lineage>
        <taxon>Eukaryota</taxon>
        <taxon>Metazoa</taxon>
        <taxon>Ecdysozoa</taxon>
        <taxon>Arthropoda</taxon>
        <taxon>Hexapoda</taxon>
        <taxon>Insecta</taxon>
        <taxon>Pterygota</taxon>
        <taxon>Neoptera</taxon>
        <taxon>Endopterygota</taxon>
        <taxon>Diptera</taxon>
        <taxon>Brachycera</taxon>
        <taxon>Muscomorpha</taxon>
        <taxon>Hippoboscoidea</taxon>
        <taxon>Glossinidae</taxon>
        <taxon>Glossina</taxon>
    </lineage>
</organism>
<dbReference type="Proteomes" id="UP000092445">
    <property type="component" value="Unassembled WGS sequence"/>
</dbReference>
<dbReference type="STRING" id="7398.A0A1A9Z4M4"/>
<reference evidence="3" key="1">
    <citation type="submission" date="2014-03" db="EMBL/GenBank/DDBJ databases">
        <authorList>
            <person name="Aksoy S."/>
            <person name="Warren W."/>
            <person name="Wilson R.K."/>
        </authorList>
    </citation>
    <scope>NUCLEOTIDE SEQUENCE [LARGE SCALE GENOMIC DNA]</scope>
    <source>
        <strain evidence="3">IAEA</strain>
    </source>
</reference>
<keyword evidence="3" id="KW-1185">Reference proteome</keyword>
<accession>A0A1A9Z4M4</accession>
<protein>
    <submittedName>
        <fullName evidence="2">Uncharacterized protein</fullName>
    </submittedName>
</protein>
<name>A0A1A9Z4M4_GLOPL</name>
<evidence type="ECO:0000313" key="2">
    <source>
        <dbReference type="EnsemblMetazoa" id="GPAI003838-PA"/>
    </source>
</evidence>
<reference evidence="2" key="2">
    <citation type="submission" date="2020-05" db="UniProtKB">
        <authorList>
            <consortium name="EnsemblMetazoa"/>
        </authorList>
    </citation>
    <scope>IDENTIFICATION</scope>
    <source>
        <strain evidence="2">IAEA</strain>
    </source>
</reference>
<dbReference type="VEuPathDB" id="VectorBase:GPAI003838"/>
<dbReference type="EnsemblMetazoa" id="GPAI003838-RA">
    <property type="protein sequence ID" value="GPAI003838-PA"/>
    <property type="gene ID" value="GPAI003838"/>
</dbReference>
<proteinExistence type="predicted"/>
<evidence type="ECO:0000313" key="3">
    <source>
        <dbReference type="Proteomes" id="UP000092445"/>
    </source>
</evidence>
<sequence length="170" mass="18611">MGDNDVESVLAESPVIFTYTPQVATTVDSHRLHPIALAATATRIICKPNNSSILLNNSSLNSNLGSGGNYNCPSTGSPTRVYTLRQSVKLAESGNSSEQKANDEADSDFVLYRTASNNNKKTKRDCKNEEENEDFADGSISRNPIYRLTAKTTTATHKDIFDSMYDEHAE</sequence>
<dbReference type="AlphaFoldDB" id="A0A1A9Z4M4"/>